<comment type="caution">
    <text evidence="1">The sequence shown here is derived from an EMBL/GenBank/DDBJ whole genome shotgun (WGS) entry which is preliminary data.</text>
</comment>
<proteinExistence type="predicted"/>
<keyword evidence="2" id="KW-1185">Reference proteome</keyword>
<dbReference type="Proteomes" id="UP001476798">
    <property type="component" value="Unassembled WGS sequence"/>
</dbReference>
<dbReference type="EMBL" id="JAHRIO010085677">
    <property type="protein sequence ID" value="MEQ2186770.1"/>
    <property type="molecule type" value="Genomic_DNA"/>
</dbReference>
<name>A0ABV0PTC5_9TELE</name>
<protein>
    <submittedName>
        <fullName evidence="1">Uncharacterized protein</fullName>
    </submittedName>
</protein>
<organism evidence="1 2">
    <name type="scientific">Goodea atripinnis</name>
    <dbReference type="NCBI Taxonomy" id="208336"/>
    <lineage>
        <taxon>Eukaryota</taxon>
        <taxon>Metazoa</taxon>
        <taxon>Chordata</taxon>
        <taxon>Craniata</taxon>
        <taxon>Vertebrata</taxon>
        <taxon>Euteleostomi</taxon>
        <taxon>Actinopterygii</taxon>
        <taxon>Neopterygii</taxon>
        <taxon>Teleostei</taxon>
        <taxon>Neoteleostei</taxon>
        <taxon>Acanthomorphata</taxon>
        <taxon>Ovalentaria</taxon>
        <taxon>Atherinomorphae</taxon>
        <taxon>Cyprinodontiformes</taxon>
        <taxon>Goodeidae</taxon>
        <taxon>Goodea</taxon>
    </lineage>
</organism>
<accession>A0ABV0PTC5</accession>
<evidence type="ECO:0000313" key="2">
    <source>
        <dbReference type="Proteomes" id="UP001476798"/>
    </source>
</evidence>
<sequence length="153" mass="17642">MRGLYEHTWQHHLAEVENCKVRSDRRSVQMFQLCQVRSFELHRGAGLKGSLNARIFFFEQTWKVSESNFQTKPNLMKRFVKISKKIICLSVFLKVALLALQLSDQQVKEIIASQLLPLIGQLQRQDEERLAALDVCHTNLAEGSFLQSRLAVS</sequence>
<gene>
    <name evidence="1" type="ORF">GOODEAATRI_031974</name>
</gene>
<reference evidence="1 2" key="1">
    <citation type="submission" date="2021-06" db="EMBL/GenBank/DDBJ databases">
        <authorList>
            <person name="Palmer J.M."/>
        </authorList>
    </citation>
    <scope>NUCLEOTIDE SEQUENCE [LARGE SCALE GENOMIC DNA]</scope>
    <source>
        <strain evidence="1 2">GA_2019</strain>
        <tissue evidence="1">Muscle</tissue>
    </source>
</reference>
<evidence type="ECO:0000313" key="1">
    <source>
        <dbReference type="EMBL" id="MEQ2186770.1"/>
    </source>
</evidence>